<dbReference type="OrthoDB" id="10406979at2759"/>
<sequence length="404" mass="45290">MAPFRFRRRNRSTISSNSSAPPSASNASVSSLGHEHYFGEKQKSSKGKRAVKQKQGASVRENGEQLLLSFIRNRLGLQAEGLAIRLMNKNPIKDGSVFSYEINQTTEESDLQIICRDLLSGRLYRSGAKYVAPQWANLLFGDKFASSTNRRQVHELTYVRTSCTCLVCLINMESMSENKTGVPLDDDTKSFSSTTSSYVPENSAMANFVRPYPIPSANDLKKIGGLASWRELEIGTIVRLNSRAAAKLRFTEDMKQLFAHLSYSGPISHEALYRKVTTMGVNYYLYNKGKKERKVYLQGDLVQVPLEMGVVKLGTSPLYLEEVGAYYILYKRQVMKIYVGELVLEGNSFGSFIPTGIKYFVGIGEDGGCCPVYSNKSLGKPRRLGLNELLLHHHMVDDLKIRMK</sequence>
<evidence type="ECO:0000313" key="3">
    <source>
        <dbReference type="Proteomes" id="UP000247409"/>
    </source>
</evidence>
<proteinExistence type="predicted"/>
<feature type="compositionally biased region" description="Low complexity" evidence="1">
    <location>
        <begin position="12"/>
        <end position="31"/>
    </location>
</feature>
<accession>A0A2V3IQJ0</accession>
<feature type="region of interest" description="Disordered" evidence="1">
    <location>
        <begin position="1"/>
        <end position="57"/>
    </location>
</feature>
<comment type="caution">
    <text evidence="2">The sequence shown here is derived from an EMBL/GenBank/DDBJ whole genome shotgun (WGS) entry which is preliminary data.</text>
</comment>
<feature type="compositionally biased region" description="Basic residues" evidence="1">
    <location>
        <begin position="1"/>
        <end position="11"/>
    </location>
</feature>
<dbReference type="Proteomes" id="UP000247409">
    <property type="component" value="Unassembled WGS sequence"/>
</dbReference>
<dbReference type="AlphaFoldDB" id="A0A2V3IQJ0"/>
<dbReference type="EMBL" id="NBIV01000092">
    <property type="protein sequence ID" value="PXF44375.1"/>
    <property type="molecule type" value="Genomic_DNA"/>
</dbReference>
<reference evidence="2 3" key="1">
    <citation type="journal article" date="2018" name="Mol. Biol. Evol.">
        <title>Analysis of the draft genome of the red seaweed Gracilariopsis chorda provides insights into genome size evolution in Rhodophyta.</title>
        <authorList>
            <person name="Lee J."/>
            <person name="Yang E.C."/>
            <person name="Graf L."/>
            <person name="Yang J.H."/>
            <person name="Qiu H."/>
            <person name="Zel Zion U."/>
            <person name="Chan C.X."/>
            <person name="Stephens T.G."/>
            <person name="Weber A.P.M."/>
            <person name="Boo G.H."/>
            <person name="Boo S.M."/>
            <person name="Kim K.M."/>
            <person name="Shin Y."/>
            <person name="Jung M."/>
            <person name="Lee S.J."/>
            <person name="Yim H.S."/>
            <person name="Lee J.H."/>
            <person name="Bhattacharya D."/>
            <person name="Yoon H.S."/>
        </authorList>
    </citation>
    <scope>NUCLEOTIDE SEQUENCE [LARGE SCALE GENOMIC DNA]</scope>
    <source>
        <strain evidence="2 3">SKKU-2015</strain>
        <tissue evidence="2">Whole body</tissue>
    </source>
</reference>
<name>A0A2V3IQJ0_9FLOR</name>
<keyword evidence="3" id="KW-1185">Reference proteome</keyword>
<evidence type="ECO:0000313" key="2">
    <source>
        <dbReference type="EMBL" id="PXF44375.1"/>
    </source>
</evidence>
<feature type="compositionally biased region" description="Basic and acidic residues" evidence="1">
    <location>
        <begin position="33"/>
        <end position="43"/>
    </location>
</feature>
<organism evidence="2 3">
    <name type="scientific">Gracilariopsis chorda</name>
    <dbReference type="NCBI Taxonomy" id="448386"/>
    <lineage>
        <taxon>Eukaryota</taxon>
        <taxon>Rhodophyta</taxon>
        <taxon>Florideophyceae</taxon>
        <taxon>Rhodymeniophycidae</taxon>
        <taxon>Gracilariales</taxon>
        <taxon>Gracilariaceae</taxon>
        <taxon>Gracilariopsis</taxon>
    </lineage>
</organism>
<gene>
    <name evidence="2" type="ORF">BWQ96_05818</name>
</gene>
<protein>
    <submittedName>
        <fullName evidence="2">Uncharacterized protein</fullName>
    </submittedName>
</protein>
<evidence type="ECO:0000256" key="1">
    <source>
        <dbReference type="SAM" id="MobiDB-lite"/>
    </source>
</evidence>